<dbReference type="AlphaFoldDB" id="A0A2I2G0C4"/>
<proteinExistence type="predicted"/>
<dbReference type="VEuPathDB" id="FungiDB:P170DRAFT_477217"/>
<organism evidence="1 2">
    <name type="scientific">Aspergillus steynii IBT 23096</name>
    <dbReference type="NCBI Taxonomy" id="1392250"/>
    <lineage>
        <taxon>Eukaryota</taxon>
        <taxon>Fungi</taxon>
        <taxon>Dikarya</taxon>
        <taxon>Ascomycota</taxon>
        <taxon>Pezizomycotina</taxon>
        <taxon>Eurotiomycetes</taxon>
        <taxon>Eurotiomycetidae</taxon>
        <taxon>Eurotiales</taxon>
        <taxon>Aspergillaceae</taxon>
        <taxon>Aspergillus</taxon>
        <taxon>Aspergillus subgen. Circumdati</taxon>
    </lineage>
</organism>
<accession>A0A2I2G0C4</accession>
<sequence>MSYGIAVSKSEEEVIVRTPGGIGGVKDYLEDLMDLDYAFLECVGHPKRYVLRTLVFHDENKLVFVDGAFLIPLIESGAIKSRQQMSDAFMRHASKLAESGGPAQKENFEIGQEALAYAYYALTQNAIDWKDQKISDDRFHYVLQWLHIADEFLDSLAWRHSEDVPGIEAELRTRHANFLEMMKEDYGVMSGEFPTKKVMTLVHSGEQYKEALSQWASIEMIAIWGVFVGYNAIVEDNQTA</sequence>
<name>A0A2I2G0C4_9EURO</name>
<protein>
    <submittedName>
        <fullName evidence="1">Uncharacterized protein</fullName>
    </submittedName>
</protein>
<gene>
    <name evidence="1" type="ORF">P170DRAFT_477217</name>
</gene>
<dbReference type="OrthoDB" id="10278982at2759"/>
<dbReference type="RefSeq" id="XP_024701640.1">
    <property type="nucleotide sequence ID" value="XM_024853426.1"/>
</dbReference>
<evidence type="ECO:0000313" key="2">
    <source>
        <dbReference type="Proteomes" id="UP000234275"/>
    </source>
</evidence>
<comment type="caution">
    <text evidence="1">The sequence shown here is derived from an EMBL/GenBank/DDBJ whole genome shotgun (WGS) entry which is preliminary data.</text>
</comment>
<dbReference type="EMBL" id="MSFO01000006">
    <property type="protein sequence ID" value="PLB46338.1"/>
    <property type="molecule type" value="Genomic_DNA"/>
</dbReference>
<evidence type="ECO:0000313" key="1">
    <source>
        <dbReference type="EMBL" id="PLB46338.1"/>
    </source>
</evidence>
<dbReference type="GeneID" id="36561124"/>
<reference evidence="1 2" key="1">
    <citation type="submission" date="2016-12" db="EMBL/GenBank/DDBJ databases">
        <title>The genomes of Aspergillus section Nigri reveals drivers in fungal speciation.</title>
        <authorList>
            <consortium name="DOE Joint Genome Institute"/>
            <person name="Vesth T.C."/>
            <person name="Nybo J."/>
            <person name="Theobald S."/>
            <person name="Brandl J."/>
            <person name="Frisvad J.C."/>
            <person name="Nielsen K.F."/>
            <person name="Lyhne E.K."/>
            <person name="Kogle M.E."/>
            <person name="Kuo A."/>
            <person name="Riley R."/>
            <person name="Clum A."/>
            <person name="Nolan M."/>
            <person name="Lipzen A."/>
            <person name="Salamov A."/>
            <person name="Henrissat B."/>
            <person name="Wiebenga A."/>
            <person name="De Vries R.P."/>
            <person name="Grigoriev I.V."/>
            <person name="Mortensen U.H."/>
            <person name="Andersen M.R."/>
            <person name="Baker S.E."/>
        </authorList>
    </citation>
    <scope>NUCLEOTIDE SEQUENCE [LARGE SCALE GENOMIC DNA]</scope>
    <source>
        <strain evidence="1 2">IBT 23096</strain>
    </source>
</reference>
<keyword evidence="2" id="KW-1185">Reference proteome</keyword>
<dbReference type="Proteomes" id="UP000234275">
    <property type="component" value="Unassembled WGS sequence"/>
</dbReference>